<sequence>MTSSGQTLKVVRAGGAAPGVVGQQHLVQLPNGQQQLVHLNSGALQHQQQQHLVQLNNQQQMSSGGSAVSMQGGSTLANSEVAQSPQTYAVRTQKLVQSAASVGGNPVEGTTPPPPLSAQVIQSAEGPRIVLQGIQGSDFTASQLQAVQTQVKQQLLKAQASSGNQGVLGPTRIYLAVQPSTKSQRSPAQPKPTPPPPMYRPPQTEQNQQQTSGVIRQVVGNVTSVQQTRSQQVSIQQPTLHQQSVSVQQQQLPHHDYSLAPQQQQQQQYEPVQQLKQQLYLAER</sequence>
<proteinExistence type="predicted"/>
<feature type="compositionally biased region" description="Pro residues" evidence="1">
    <location>
        <begin position="189"/>
        <end position="200"/>
    </location>
</feature>
<reference evidence="2" key="1">
    <citation type="submission" date="2021-05" db="EMBL/GenBank/DDBJ databases">
        <authorList>
            <person name="Alioto T."/>
            <person name="Alioto T."/>
            <person name="Gomez Garrido J."/>
        </authorList>
    </citation>
    <scope>NUCLEOTIDE SEQUENCE</scope>
</reference>
<protein>
    <submittedName>
        <fullName evidence="2">Nucleosome-remodeling factor subunit NURF301</fullName>
    </submittedName>
</protein>
<dbReference type="AlphaFoldDB" id="A0A8D8XJL3"/>
<feature type="region of interest" description="Disordered" evidence="1">
    <location>
        <begin position="178"/>
        <end position="211"/>
    </location>
</feature>
<feature type="region of interest" description="Disordered" evidence="1">
    <location>
        <begin position="100"/>
        <end position="119"/>
    </location>
</feature>
<evidence type="ECO:0000313" key="2">
    <source>
        <dbReference type="EMBL" id="CAG6697399.1"/>
    </source>
</evidence>
<organism evidence="2">
    <name type="scientific">Cacopsylla melanoneura</name>
    <dbReference type="NCBI Taxonomy" id="428564"/>
    <lineage>
        <taxon>Eukaryota</taxon>
        <taxon>Metazoa</taxon>
        <taxon>Ecdysozoa</taxon>
        <taxon>Arthropoda</taxon>
        <taxon>Hexapoda</taxon>
        <taxon>Insecta</taxon>
        <taxon>Pterygota</taxon>
        <taxon>Neoptera</taxon>
        <taxon>Paraneoptera</taxon>
        <taxon>Hemiptera</taxon>
        <taxon>Sternorrhyncha</taxon>
        <taxon>Psylloidea</taxon>
        <taxon>Psyllidae</taxon>
        <taxon>Psyllinae</taxon>
        <taxon>Cacopsylla</taxon>
    </lineage>
</organism>
<evidence type="ECO:0000256" key="1">
    <source>
        <dbReference type="SAM" id="MobiDB-lite"/>
    </source>
</evidence>
<name>A0A8D8XJL3_9HEMI</name>
<dbReference type="EMBL" id="HBUF01333192">
    <property type="protein sequence ID" value="CAG6697399.1"/>
    <property type="molecule type" value="Transcribed_RNA"/>
</dbReference>
<accession>A0A8D8XJL3</accession>